<proteinExistence type="inferred from homology"/>
<dbReference type="PROSITE" id="PS50056">
    <property type="entry name" value="TYR_PHOSPHATASE_2"/>
    <property type="match status" value="1"/>
</dbReference>
<dbReference type="Gene3D" id="3.90.190.10">
    <property type="entry name" value="Protein tyrosine phosphatase superfamily"/>
    <property type="match status" value="1"/>
</dbReference>
<dbReference type="STRING" id="1202772.A0A1V9ZG81"/>
<gene>
    <name evidence="7" type="ORF">ACHHYP_12867</name>
</gene>
<name>A0A1V9ZG81_ACHHY</name>
<keyword evidence="8" id="KW-1185">Reference proteome</keyword>
<dbReference type="CDD" id="cd14498">
    <property type="entry name" value="DSP"/>
    <property type="match status" value="1"/>
</dbReference>
<dbReference type="OrthoDB" id="10252009at2759"/>
<dbReference type="GO" id="GO:0005737">
    <property type="term" value="C:cytoplasm"/>
    <property type="evidence" value="ECO:0007669"/>
    <property type="project" value="TreeGrafter"/>
</dbReference>
<dbReference type="PROSITE" id="PS50054">
    <property type="entry name" value="TYR_PHOSPHATASE_DUAL"/>
    <property type="match status" value="1"/>
</dbReference>
<dbReference type="Proteomes" id="UP000243579">
    <property type="component" value="Unassembled WGS sequence"/>
</dbReference>
<feature type="domain" description="Tyrosine specific protein phosphatases" evidence="6">
    <location>
        <begin position="102"/>
        <end position="160"/>
    </location>
</feature>
<dbReference type="GO" id="GO:0033550">
    <property type="term" value="F:MAP kinase tyrosine phosphatase activity"/>
    <property type="evidence" value="ECO:0007669"/>
    <property type="project" value="TreeGrafter"/>
</dbReference>
<evidence type="ECO:0000256" key="4">
    <source>
        <dbReference type="ARBA" id="ARBA00022912"/>
    </source>
</evidence>
<keyword evidence="4" id="KW-0904">Protein phosphatase</keyword>
<evidence type="ECO:0000259" key="6">
    <source>
        <dbReference type="PROSITE" id="PS50056"/>
    </source>
</evidence>
<reference evidence="7 8" key="1">
    <citation type="journal article" date="2014" name="Genome Biol. Evol.">
        <title>The secreted proteins of Achlya hypogyna and Thraustotheca clavata identify the ancestral oomycete secretome and reveal gene acquisitions by horizontal gene transfer.</title>
        <authorList>
            <person name="Misner I."/>
            <person name="Blouin N."/>
            <person name="Leonard G."/>
            <person name="Richards T.A."/>
            <person name="Lane C.E."/>
        </authorList>
    </citation>
    <scope>NUCLEOTIDE SEQUENCE [LARGE SCALE GENOMIC DNA]</scope>
    <source>
        <strain evidence="7 8">ATCC 48635</strain>
    </source>
</reference>
<comment type="similarity">
    <text evidence="1">Belongs to the protein-tyrosine phosphatase family. Non-receptor class dual specificity subfamily.</text>
</comment>
<dbReference type="GO" id="GO:0017017">
    <property type="term" value="F:MAP kinase tyrosine/serine/threonine phosphatase activity"/>
    <property type="evidence" value="ECO:0007669"/>
    <property type="project" value="TreeGrafter"/>
</dbReference>
<dbReference type="SMART" id="SM00195">
    <property type="entry name" value="DSPc"/>
    <property type="match status" value="1"/>
</dbReference>
<dbReference type="EC" id="3.1.3.48" evidence="2"/>
<sequence>MTDAGGGRAGPSKPAKDSFRRFWQGMLMQKYIEHDKDLVAVLPHLYLGSIGAGANYDGLVSMNISHVLVASETIEFLFQDKPEGFVYTRVAVADLPTASIDKHFSESNAIIERARHTGGKVLVHCFAGKSRSVTLVLAYLMTYQGLSLDAALALVHSVRPQAQPNQGFMRQLEAFAQTLNTKQQATEAS</sequence>
<evidence type="ECO:0000256" key="3">
    <source>
        <dbReference type="ARBA" id="ARBA00022801"/>
    </source>
</evidence>
<evidence type="ECO:0000313" key="7">
    <source>
        <dbReference type="EMBL" id="OQR96994.1"/>
    </source>
</evidence>
<dbReference type="InterPro" id="IPR000387">
    <property type="entry name" value="Tyr_Pase_dom"/>
</dbReference>
<evidence type="ECO:0000256" key="2">
    <source>
        <dbReference type="ARBA" id="ARBA00013064"/>
    </source>
</evidence>
<dbReference type="EMBL" id="JNBR01000124">
    <property type="protein sequence ID" value="OQR96994.1"/>
    <property type="molecule type" value="Genomic_DNA"/>
</dbReference>
<comment type="caution">
    <text evidence="7">The sequence shown here is derived from an EMBL/GenBank/DDBJ whole genome shotgun (WGS) entry which is preliminary data.</text>
</comment>
<protein>
    <recommendedName>
        <fullName evidence="2">protein-tyrosine-phosphatase</fullName>
        <ecNumber evidence="2">3.1.3.48</ecNumber>
    </recommendedName>
</protein>
<evidence type="ECO:0000313" key="8">
    <source>
        <dbReference type="Proteomes" id="UP000243579"/>
    </source>
</evidence>
<dbReference type="InterPro" id="IPR020422">
    <property type="entry name" value="TYR_PHOSPHATASE_DUAL_dom"/>
</dbReference>
<dbReference type="GO" id="GO:0008330">
    <property type="term" value="F:protein tyrosine/threonine phosphatase activity"/>
    <property type="evidence" value="ECO:0007669"/>
    <property type="project" value="TreeGrafter"/>
</dbReference>
<dbReference type="InterPro" id="IPR000340">
    <property type="entry name" value="Dual-sp_phosphatase_cat-dom"/>
</dbReference>
<dbReference type="PANTHER" id="PTHR10159:SF511">
    <property type="entry name" value="DUAL SPECIFICITY PROTEIN PHOSPHATASE 1"/>
    <property type="match status" value="1"/>
</dbReference>
<feature type="domain" description="Tyrosine-protein phosphatase" evidence="5">
    <location>
        <begin position="37"/>
        <end position="181"/>
    </location>
</feature>
<dbReference type="Pfam" id="PF00782">
    <property type="entry name" value="DSPc"/>
    <property type="match status" value="1"/>
</dbReference>
<keyword evidence="3" id="KW-0378">Hydrolase</keyword>
<accession>A0A1V9ZG81</accession>
<dbReference type="PANTHER" id="PTHR10159">
    <property type="entry name" value="DUAL SPECIFICITY PROTEIN PHOSPHATASE"/>
    <property type="match status" value="1"/>
</dbReference>
<dbReference type="SUPFAM" id="SSF52799">
    <property type="entry name" value="(Phosphotyrosine protein) phosphatases II"/>
    <property type="match status" value="1"/>
</dbReference>
<dbReference type="AlphaFoldDB" id="A0A1V9ZG81"/>
<evidence type="ECO:0000256" key="1">
    <source>
        <dbReference type="ARBA" id="ARBA00008601"/>
    </source>
</evidence>
<evidence type="ECO:0000259" key="5">
    <source>
        <dbReference type="PROSITE" id="PS50054"/>
    </source>
</evidence>
<organism evidence="7 8">
    <name type="scientific">Achlya hypogyna</name>
    <name type="common">Oomycete</name>
    <name type="synonym">Protoachlya hypogyna</name>
    <dbReference type="NCBI Taxonomy" id="1202772"/>
    <lineage>
        <taxon>Eukaryota</taxon>
        <taxon>Sar</taxon>
        <taxon>Stramenopiles</taxon>
        <taxon>Oomycota</taxon>
        <taxon>Saprolegniomycetes</taxon>
        <taxon>Saprolegniales</taxon>
        <taxon>Achlyaceae</taxon>
        <taxon>Achlya</taxon>
    </lineage>
</organism>
<dbReference type="GO" id="GO:0043409">
    <property type="term" value="P:negative regulation of MAPK cascade"/>
    <property type="evidence" value="ECO:0007669"/>
    <property type="project" value="TreeGrafter"/>
</dbReference>
<dbReference type="InterPro" id="IPR029021">
    <property type="entry name" value="Prot-tyrosine_phosphatase-like"/>
</dbReference>